<protein>
    <recommendedName>
        <fullName evidence="6">Myosin heavy chain-related protein</fullName>
    </recommendedName>
</protein>
<organism evidence="4 5">
    <name type="scientific">Artemisia annua</name>
    <name type="common">Sweet wormwood</name>
    <dbReference type="NCBI Taxonomy" id="35608"/>
    <lineage>
        <taxon>Eukaryota</taxon>
        <taxon>Viridiplantae</taxon>
        <taxon>Streptophyta</taxon>
        <taxon>Embryophyta</taxon>
        <taxon>Tracheophyta</taxon>
        <taxon>Spermatophyta</taxon>
        <taxon>Magnoliopsida</taxon>
        <taxon>eudicotyledons</taxon>
        <taxon>Gunneridae</taxon>
        <taxon>Pentapetalae</taxon>
        <taxon>asterids</taxon>
        <taxon>campanulids</taxon>
        <taxon>Asterales</taxon>
        <taxon>Asteraceae</taxon>
        <taxon>Asteroideae</taxon>
        <taxon>Anthemideae</taxon>
        <taxon>Artemisiinae</taxon>
        <taxon>Artemisia</taxon>
    </lineage>
</organism>
<evidence type="ECO:0000256" key="1">
    <source>
        <dbReference type="SAM" id="Coils"/>
    </source>
</evidence>
<evidence type="ECO:0000313" key="4">
    <source>
        <dbReference type="EMBL" id="PWA65877.1"/>
    </source>
</evidence>
<dbReference type="PANTHER" id="PTHR34360">
    <property type="entry name" value="OS08G0519400 PROTEIN"/>
    <property type="match status" value="1"/>
</dbReference>
<evidence type="ECO:0000256" key="3">
    <source>
        <dbReference type="SAM" id="SignalP"/>
    </source>
</evidence>
<keyword evidence="5" id="KW-1185">Reference proteome</keyword>
<keyword evidence="1" id="KW-0175">Coiled coil</keyword>
<dbReference type="STRING" id="35608.A0A2U1MXB6"/>
<feature type="signal peptide" evidence="3">
    <location>
        <begin position="1"/>
        <end position="18"/>
    </location>
</feature>
<gene>
    <name evidence="4" type="ORF">CTI12_AA333660</name>
</gene>
<reference evidence="4 5" key="1">
    <citation type="journal article" date="2018" name="Mol. Plant">
        <title>The genome of Artemisia annua provides insight into the evolution of Asteraceae family and artemisinin biosynthesis.</title>
        <authorList>
            <person name="Shen Q."/>
            <person name="Zhang L."/>
            <person name="Liao Z."/>
            <person name="Wang S."/>
            <person name="Yan T."/>
            <person name="Shi P."/>
            <person name="Liu M."/>
            <person name="Fu X."/>
            <person name="Pan Q."/>
            <person name="Wang Y."/>
            <person name="Lv Z."/>
            <person name="Lu X."/>
            <person name="Zhang F."/>
            <person name="Jiang W."/>
            <person name="Ma Y."/>
            <person name="Chen M."/>
            <person name="Hao X."/>
            <person name="Li L."/>
            <person name="Tang Y."/>
            <person name="Lv G."/>
            <person name="Zhou Y."/>
            <person name="Sun X."/>
            <person name="Brodelius P.E."/>
            <person name="Rose J.K.C."/>
            <person name="Tang K."/>
        </authorList>
    </citation>
    <scope>NUCLEOTIDE SEQUENCE [LARGE SCALE GENOMIC DNA]</scope>
    <source>
        <strain evidence="5">cv. Huhao1</strain>
        <tissue evidence="4">Leaf</tissue>
    </source>
</reference>
<accession>A0A2U1MXB6</accession>
<keyword evidence="2" id="KW-1133">Transmembrane helix</keyword>
<dbReference type="EMBL" id="PKPP01004143">
    <property type="protein sequence ID" value="PWA65877.1"/>
    <property type="molecule type" value="Genomic_DNA"/>
</dbReference>
<dbReference type="Proteomes" id="UP000245207">
    <property type="component" value="Unassembled WGS sequence"/>
</dbReference>
<comment type="caution">
    <text evidence="4">The sequence shown here is derived from an EMBL/GenBank/DDBJ whole genome shotgun (WGS) entry which is preliminary data.</text>
</comment>
<proteinExistence type="predicted"/>
<evidence type="ECO:0000256" key="2">
    <source>
        <dbReference type="SAM" id="Phobius"/>
    </source>
</evidence>
<feature type="coiled-coil region" evidence="1">
    <location>
        <begin position="27"/>
        <end position="166"/>
    </location>
</feature>
<evidence type="ECO:0008006" key="6">
    <source>
        <dbReference type="Google" id="ProtNLM"/>
    </source>
</evidence>
<sequence>MRLVLLLMMIIIISKSFAAEDLIIDQVREAELKVANLESALEESIRILDSKNLYIKESEKLVEEKTSEVNHLQSVLLTMKNDSSWANEKLNRLEEEVRLLWDTARNNNFELHTLEAKAQDAEKRLKNTKSRVETMAAIVTEQWIQVQQLEQALVIAERGIEEVKRKVSKCYFLKFFKRQFGNLLDDGWKMLERNWSAVKQYHHKLQGFVKNEMQKWEYTAAYANKEVVFFVASALITFPTLSVGVFLLNNFC</sequence>
<dbReference type="PANTHER" id="PTHR34360:SF2">
    <property type="entry name" value="MYOSIN HEAVY CHAIN-LIKE PROTEIN"/>
    <property type="match status" value="1"/>
</dbReference>
<keyword evidence="2" id="KW-0812">Transmembrane</keyword>
<feature type="transmembrane region" description="Helical" evidence="2">
    <location>
        <begin position="227"/>
        <end position="248"/>
    </location>
</feature>
<dbReference type="AlphaFoldDB" id="A0A2U1MXB6"/>
<feature type="chain" id="PRO_5015402060" description="Myosin heavy chain-related protein" evidence="3">
    <location>
        <begin position="19"/>
        <end position="252"/>
    </location>
</feature>
<evidence type="ECO:0000313" key="5">
    <source>
        <dbReference type="Proteomes" id="UP000245207"/>
    </source>
</evidence>
<keyword evidence="3" id="KW-0732">Signal</keyword>
<name>A0A2U1MXB6_ARTAN</name>
<keyword evidence="2" id="KW-0472">Membrane</keyword>
<dbReference type="OrthoDB" id="679141at2759"/>